<feature type="domain" description="Nudix hydrolase" evidence="11">
    <location>
        <begin position="277"/>
        <end position="404"/>
    </location>
</feature>
<sequence>MVKVSGDSAEYVSDAAKTWAIYVNFFSGNPLNRLAWLRTSQPFLNAIVHAPATRWLVFRDGQPLLKSSTSAAHAGTFKQTLARLTTRDVRSLLGPEPFFAQGRREGDIADPDVKALEGSRLRGTPIVFLGLHETETTFAAALPSSDFSAKADPQTVIDNIKGTPYFSLDVSDVDQAEVDQVLHASASAEGGQGTQLVFTEPRAAMGSLDAFEAAIFAEARAIVDWNARNKFCPSCGSSVHSSWAGWKLTCSTLLPWAENAGKKPCATATGLNNFSHPRTDPVVIMAVVNQIGDKILLGRNRKWPKSFWSCLSGFNEPGESFEDAVKREMWEEAGVKVWDVRYHSSQPWPFPANLMCGFYATADSNEPLRTDLDNELDEARWFTREELLAVLGHTSGTIISRQEHKELAAAAENSNPNGKPEAATADARGAKSSVAPALSDSAPPFKIPPRTAIGGVILSEWAYGRAGPQPVTPKLGSL</sequence>
<evidence type="ECO:0000256" key="6">
    <source>
        <dbReference type="ARBA" id="ARBA00022801"/>
    </source>
</evidence>
<evidence type="ECO:0000256" key="8">
    <source>
        <dbReference type="ARBA" id="ARBA00023027"/>
    </source>
</evidence>
<gene>
    <name evidence="12" type="ORF">BD311DRAFT_775923</name>
</gene>
<dbReference type="PROSITE" id="PS00893">
    <property type="entry name" value="NUDIX_BOX"/>
    <property type="match status" value="1"/>
</dbReference>
<comment type="catalytic activity">
    <reaction evidence="9">
        <text>a 5'-end NAD(+)-phospho-ribonucleoside in mRNA + H2O = a 5'-end phospho-adenosine-phospho-ribonucleoside in mRNA + beta-nicotinamide D-ribonucleotide + 2 H(+)</text>
        <dbReference type="Rhea" id="RHEA:60876"/>
        <dbReference type="Rhea" id="RHEA-COMP:15698"/>
        <dbReference type="Rhea" id="RHEA-COMP:15719"/>
        <dbReference type="ChEBI" id="CHEBI:14649"/>
        <dbReference type="ChEBI" id="CHEBI:15377"/>
        <dbReference type="ChEBI" id="CHEBI:15378"/>
        <dbReference type="ChEBI" id="CHEBI:144029"/>
        <dbReference type="ChEBI" id="CHEBI:144051"/>
    </reaction>
    <physiologicalReaction direction="left-to-right" evidence="9">
        <dbReference type="Rhea" id="RHEA:60877"/>
    </physiologicalReaction>
</comment>
<dbReference type="EMBL" id="ML143398">
    <property type="protein sequence ID" value="TBU31595.1"/>
    <property type="molecule type" value="Genomic_DNA"/>
</dbReference>
<dbReference type="InterPro" id="IPR020084">
    <property type="entry name" value="NUDIX_hydrolase_CS"/>
</dbReference>
<evidence type="ECO:0000256" key="9">
    <source>
        <dbReference type="ARBA" id="ARBA00023679"/>
    </source>
</evidence>
<comment type="cofactor">
    <cofactor evidence="2">
        <name>Zn(2+)</name>
        <dbReference type="ChEBI" id="CHEBI:29105"/>
    </cofactor>
</comment>
<keyword evidence="8" id="KW-0520">NAD</keyword>
<dbReference type="InterPro" id="IPR000086">
    <property type="entry name" value="NUDIX_hydrolase_dom"/>
</dbReference>
<dbReference type="EC" id="3.6.1.22" evidence="4"/>
<dbReference type="GO" id="GO:0019677">
    <property type="term" value="P:NAD+ catabolic process"/>
    <property type="evidence" value="ECO:0007669"/>
    <property type="project" value="TreeGrafter"/>
</dbReference>
<evidence type="ECO:0000259" key="11">
    <source>
        <dbReference type="PROSITE" id="PS51462"/>
    </source>
</evidence>
<evidence type="ECO:0000256" key="10">
    <source>
        <dbReference type="SAM" id="MobiDB-lite"/>
    </source>
</evidence>
<dbReference type="SUPFAM" id="SSF55811">
    <property type="entry name" value="Nudix"/>
    <property type="match status" value="1"/>
</dbReference>
<dbReference type="Proteomes" id="UP000292957">
    <property type="component" value="Unassembled WGS sequence"/>
</dbReference>
<evidence type="ECO:0000256" key="1">
    <source>
        <dbReference type="ARBA" id="ARBA00001946"/>
    </source>
</evidence>
<dbReference type="InterPro" id="IPR015375">
    <property type="entry name" value="NADH_PPase-like_N"/>
</dbReference>
<dbReference type="GO" id="GO:0035529">
    <property type="term" value="F:NADH pyrophosphatase activity"/>
    <property type="evidence" value="ECO:0007669"/>
    <property type="project" value="TreeGrafter"/>
</dbReference>
<evidence type="ECO:0000313" key="12">
    <source>
        <dbReference type="EMBL" id="TBU31595.1"/>
    </source>
</evidence>
<reference evidence="12" key="1">
    <citation type="submission" date="2019-01" db="EMBL/GenBank/DDBJ databases">
        <title>Draft genome sequences of three monokaryotic isolates of the white-rot basidiomycete fungus Dichomitus squalens.</title>
        <authorList>
            <consortium name="DOE Joint Genome Institute"/>
            <person name="Lopez S.C."/>
            <person name="Andreopoulos B."/>
            <person name="Pangilinan J."/>
            <person name="Lipzen A."/>
            <person name="Riley R."/>
            <person name="Ahrendt S."/>
            <person name="Ng V."/>
            <person name="Barry K."/>
            <person name="Daum C."/>
            <person name="Grigoriev I.V."/>
            <person name="Hilden K.S."/>
            <person name="Makela M.R."/>
            <person name="de Vries R.P."/>
        </authorList>
    </citation>
    <scope>NUCLEOTIDE SEQUENCE [LARGE SCALE GENOMIC DNA]</scope>
    <source>
        <strain evidence="12">OM18370.1</strain>
    </source>
</reference>
<keyword evidence="6 12" id="KW-0378">Hydrolase</keyword>
<dbReference type="CDD" id="cd03429">
    <property type="entry name" value="NUDIX_NADH_pyrophosphatase_Nudt13"/>
    <property type="match status" value="1"/>
</dbReference>
<dbReference type="NCBIfam" id="NF001299">
    <property type="entry name" value="PRK00241.1"/>
    <property type="match status" value="1"/>
</dbReference>
<evidence type="ECO:0000256" key="7">
    <source>
        <dbReference type="ARBA" id="ARBA00022842"/>
    </source>
</evidence>
<evidence type="ECO:0000256" key="3">
    <source>
        <dbReference type="ARBA" id="ARBA00009595"/>
    </source>
</evidence>
<keyword evidence="7" id="KW-0460">Magnesium</keyword>
<organism evidence="12">
    <name type="scientific">Dichomitus squalens</name>
    <dbReference type="NCBI Taxonomy" id="114155"/>
    <lineage>
        <taxon>Eukaryota</taxon>
        <taxon>Fungi</taxon>
        <taxon>Dikarya</taxon>
        <taxon>Basidiomycota</taxon>
        <taxon>Agaricomycotina</taxon>
        <taxon>Agaricomycetes</taxon>
        <taxon>Polyporales</taxon>
        <taxon>Polyporaceae</taxon>
        <taxon>Dichomitus</taxon>
    </lineage>
</organism>
<dbReference type="Gene3D" id="3.90.79.20">
    <property type="match status" value="1"/>
</dbReference>
<name>A0A4Q9MV64_9APHY</name>
<comment type="similarity">
    <text evidence="3">Belongs to the Nudix hydrolase family. NudC subfamily.</text>
</comment>
<protein>
    <recommendedName>
        <fullName evidence="4">NAD(+) diphosphatase</fullName>
        <ecNumber evidence="4">3.6.1.22</ecNumber>
    </recommendedName>
</protein>
<dbReference type="Pfam" id="PF09296">
    <property type="entry name" value="NUDIX-like"/>
    <property type="match status" value="1"/>
</dbReference>
<dbReference type="GO" id="GO:0005829">
    <property type="term" value="C:cytosol"/>
    <property type="evidence" value="ECO:0007669"/>
    <property type="project" value="TreeGrafter"/>
</dbReference>
<proteinExistence type="inferred from homology"/>
<comment type="cofactor">
    <cofactor evidence="1">
        <name>Mg(2+)</name>
        <dbReference type="ChEBI" id="CHEBI:18420"/>
    </cofactor>
</comment>
<dbReference type="PANTHER" id="PTHR42904">
    <property type="entry name" value="NUDIX HYDROLASE, NUDC SUBFAMILY"/>
    <property type="match status" value="1"/>
</dbReference>
<dbReference type="InterPro" id="IPR049734">
    <property type="entry name" value="NudC-like_C"/>
</dbReference>
<dbReference type="GO" id="GO:0006742">
    <property type="term" value="P:NADP+ catabolic process"/>
    <property type="evidence" value="ECO:0007669"/>
    <property type="project" value="TreeGrafter"/>
</dbReference>
<dbReference type="GO" id="GO:0005777">
    <property type="term" value="C:peroxisome"/>
    <property type="evidence" value="ECO:0007669"/>
    <property type="project" value="TreeGrafter"/>
</dbReference>
<dbReference type="InterPro" id="IPR050241">
    <property type="entry name" value="NAD-cap_RNA_hydrolase_NudC"/>
</dbReference>
<keyword evidence="5" id="KW-0479">Metal-binding</keyword>
<dbReference type="GO" id="GO:0046872">
    <property type="term" value="F:metal ion binding"/>
    <property type="evidence" value="ECO:0007669"/>
    <property type="project" value="UniProtKB-KW"/>
</dbReference>
<dbReference type="PANTHER" id="PTHR42904:SF6">
    <property type="entry name" value="NAD-CAPPED RNA HYDROLASE NUDT12"/>
    <property type="match status" value="1"/>
</dbReference>
<evidence type="ECO:0000256" key="2">
    <source>
        <dbReference type="ARBA" id="ARBA00001947"/>
    </source>
</evidence>
<dbReference type="InterPro" id="IPR015797">
    <property type="entry name" value="NUDIX_hydrolase-like_dom_sf"/>
</dbReference>
<feature type="region of interest" description="Disordered" evidence="10">
    <location>
        <begin position="410"/>
        <end position="450"/>
    </location>
</feature>
<evidence type="ECO:0000256" key="5">
    <source>
        <dbReference type="ARBA" id="ARBA00022723"/>
    </source>
</evidence>
<dbReference type="AlphaFoldDB" id="A0A4Q9MV64"/>
<dbReference type="PROSITE" id="PS51462">
    <property type="entry name" value="NUDIX"/>
    <property type="match status" value="1"/>
</dbReference>
<dbReference type="Gene3D" id="3.90.79.10">
    <property type="entry name" value="Nucleoside Triphosphate Pyrophosphohydrolase"/>
    <property type="match status" value="1"/>
</dbReference>
<dbReference type="OrthoDB" id="10249612at2759"/>
<dbReference type="Pfam" id="PF00293">
    <property type="entry name" value="NUDIX"/>
    <property type="match status" value="1"/>
</dbReference>
<evidence type="ECO:0000256" key="4">
    <source>
        <dbReference type="ARBA" id="ARBA00012381"/>
    </source>
</evidence>
<accession>A0A4Q9MV64</accession>